<feature type="non-terminal residue" evidence="1">
    <location>
        <position position="182"/>
    </location>
</feature>
<protein>
    <submittedName>
        <fullName evidence="1">Uncharacterized protein</fullName>
    </submittedName>
</protein>
<evidence type="ECO:0000313" key="1">
    <source>
        <dbReference type="EMBL" id="PTQ26169.1"/>
    </source>
</evidence>
<gene>
    <name evidence="1" type="ORF">MARPO_YA0035</name>
</gene>
<sequence length="182" mass="21074">TDHKTEIEVVLGILTDHPFLTTNAYTQYKFMKHFLEPVFRKLTPLELTNLSYFDNWFVGFTTAEASDHYIMEAIKTKFTPPNQVRLIAVKNKKPNYVIETHNLNSLAKVIDFFSRTTFYCIESASIGDNDKVVALTGHKIGLLHFRMHQPLISLEYQMKYLNICKLECDKVRLNLILQIVGS</sequence>
<dbReference type="EMBL" id="KZ772944">
    <property type="protein sequence ID" value="PTQ26169.1"/>
    <property type="molecule type" value="Genomic_DNA"/>
</dbReference>
<proteinExistence type="predicted"/>
<organism evidence="1 2">
    <name type="scientific">Marchantia polymorpha</name>
    <name type="common">Common liverwort</name>
    <name type="synonym">Marchantia aquatica</name>
    <dbReference type="NCBI Taxonomy" id="3197"/>
    <lineage>
        <taxon>Eukaryota</taxon>
        <taxon>Viridiplantae</taxon>
        <taxon>Streptophyta</taxon>
        <taxon>Embryophyta</taxon>
        <taxon>Marchantiophyta</taxon>
        <taxon>Marchantiopsida</taxon>
        <taxon>Marchantiidae</taxon>
        <taxon>Marchantiales</taxon>
        <taxon>Marchantiaceae</taxon>
        <taxon>Marchantia</taxon>
    </lineage>
</organism>
<feature type="non-terminal residue" evidence="1">
    <location>
        <position position="1"/>
    </location>
</feature>
<dbReference type="Proteomes" id="UP000244005">
    <property type="component" value="Chromosome Y"/>
</dbReference>
<dbReference type="InterPro" id="IPR027434">
    <property type="entry name" value="Homing_endonucl"/>
</dbReference>
<dbReference type="AlphaFoldDB" id="A0A2R6VX43"/>
<evidence type="ECO:0000313" key="2">
    <source>
        <dbReference type="Proteomes" id="UP000244005"/>
    </source>
</evidence>
<accession>A0A2R6VX43</accession>
<keyword evidence="2" id="KW-1185">Reference proteome</keyword>
<reference evidence="2" key="1">
    <citation type="journal article" date="2017" name="Cell">
        <title>Insights into land plant evolution garnered from the Marchantia polymorpha genome.</title>
        <authorList>
            <person name="Bowman J.L."/>
            <person name="Kohchi T."/>
            <person name="Yamato K.T."/>
            <person name="Jenkins J."/>
            <person name="Shu S."/>
            <person name="Ishizaki K."/>
            <person name="Yamaoka S."/>
            <person name="Nishihama R."/>
            <person name="Nakamura Y."/>
            <person name="Berger F."/>
            <person name="Adam C."/>
            <person name="Aki S.S."/>
            <person name="Althoff F."/>
            <person name="Araki T."/>
            <person name="Arteaga-Vazquez M.A."/>
            <person name="Balasubrmanian S."/>
            <person name="Barry K."/>
            <person name="Bauer D."/>
            <person name="Boehm C.R."/>
            <person name="Briginshaw L."/>
            <person name="Caballero-Perez J."/>
            <person name="Catarino B."/>
            <person name="Chen F."/>
            <person name="Chiyoda S."/>
            <person name="Chovatia M."/>
            <person name="Davies K.M."/>
            <person name="Delmans M."/>
            <person name="Demura T."/>
            <person name="Dierschke T."/>
            <person name="Dolan L."/>
            <person name="Dorantes-Acosta A.E."/>
            <person name="Eklund D.M."/>
            <person name="Florent S.N."/>
            <person name="Flores-Sandoval E."/>
            <person name="Fujiyama A."/>
            <person name="Fukuzawa H."/>
            <person name="Galik B."/>
            <person name="Grimanelli D."/>
            <person name="Grimwood J."/>
            <person name="Grossniklaus U."/>
            <person name="Hamada T."/>
            <person name="Haseloff J."/>
            <person name="Hetherington A.J."/>
            <person name="Higo A."/>
            <person name="Hirakawa Y."/>
            <person name="Hundley H.N."/>
            <person name="Ikeda Y."/>
            <person name="Inoue K."/>
            <person name="Inoue S.I."/>
            <person name="Ishida S."/>
            <person name="Jia Q."/>
            <person name="Kakita M."/>
            <person name="Kanazawa T."/>
            <person name="Kawai Y."/>
            <person name="Kawashima T."/>
            <person name="Kennedy M."/>
            <person name="Kinose K."/>
            <person name="Kinoshita T."/>
            <person name="Kohara Y."/>
            <person name="Koide E."/>
            <person name="Komatsu K."/>
            <person name="Kopischke S."/>
            <person name="Kubo M."/>
            <person name="Kyozuka J."/>
            <person name="Lagercrantz U."/>
            <person name="Lin S.S."/>
            <person name="Lindquist E."/>
            <person name="Lipzen A.M."/>
            <person name="Lu C.W."/>
            <person name="De Luna E."/>
            <person name="Martienssen R.A."/>
            <person name="Minamino N."/>
            <person name="Mizutani M."/>
            <person name="Mizutani M."/>
            <person name="Mochizuki N."/>
            <person name="Monte I."/>
            <person name="Mosher R."/>
            <person name="Nagasaki H."/>
            <person name="Nakagami H."/>
            <person name="Naramoto S."/>
            <person name="Nishitani K."/>
            <person name="Ohtani M."/>
            <person name="Okamoto T."/>
            <person name="Okumura M."/>
            <person name="Phillips J."/>
            <person name="Pollak B."/>
            <person name="Reinders A."/>
            <person name="Rovekamp M."/>
            <person name="Sano R."/>
            <person name="Sawa S."/>
            <person name="Schmid M.W."/>
            <person name="Shirakawa M."/>
            <person name="Solano R."/>
            <person name="Spunde A."/>
            <person name="Suetsugu N."/>
            <person name="Sugano S."/>
            <person name="Sugiyama A."/>
            <person name="Sun R."/>
            <person name="Suzuki Y."/>
            <person name="Takenaka M."/>
            <person name="Takezawa D."/>
            <person name="Tomogane H."/>
            <person name="Tsuzuki M."/>
            <person name="Ueda T."/>
            <person name="Umeda M."/>
            <person name="Ward J.M."/>
            <person name="Watanabe Y."/>
            <person name="Yazaki K."/>
            <person name="Yokoyama R."/>
            <person name="Yoshitake Y."/>
            <person name="Yotsui I."/>
            <person name="Zachgo S."/>
            <person name="Schmutz J."/>
        </authorList>
    </citation>
    <scope>NUCLEOTIDE SEQUENCE [LARGE SCALE GENOMIC DNA]</scope>
    <source>
        <strain evidence="2">Tak-1</strain>
    </source>
</reference>
<name>A0A2R6VX43_MARPO</name>
<dbReference type="SUPFAM" id="SSF55608">
    <property type="entry name" value="Homing endonucleases"/>
    <property type="match status" value="1"/>
</dbReference>